<proteinExistence type="predicted"/>
<name>A0ABS7CDP8_9BACL</name>
<sequence>MIFSIVIYFTFVSLKYDSTIQSVSDGAIQIRSAFSGAAVVLVVFVAIFIWWGER</sequence>
<organism evidence="2 3">
    <name type="scientific">Paenibacillus sepulcri</name>
    <dbReference type="NCBI Taxonomy" id="359917"/>
    <lineage>
        <taxon>Bacteria</taxon>
        <taxon>Bacillati</taxon>
        <taxon>Bacillota</taxon>
        <taxon>Bacilli</taxon>
        <taxon>Bacillales</taxon>
        <taxon>Paenibacillaceae</taxon>
        <taxon>Paenibacillus</taxon>
    </lineage>
</organism>
<comment type="caution">
    <text evidence="2">The sequence shown here is derived from an EMBL/GenBank/DDBJ whole genome shotgun (WGS) entry which is preliminary data.</text>
</comment>
<accession>A0ABS7CDP8</accession>
<evidence type="ECO:0000256" key="1">
    <source>
        <dbReference type="SAM" id="Phobius"/>
    </source>
</evidence>
<keyword evidence="1" id="KW-0472">Membrane</keyword>
<keyword evidence="3" id="KW-1185">Reference proteome</keyword>
<gene>
    <name evidence="2" type="ORF">K0U00_33900</name>
</gene>
<dbReference type="RefSeq" id="WP_210039514.1">
    <property type="nucleotide sequence ID" value="NZ_JBHLVU010000005.1"/>
</dbReference>
<dbReference type="Proteomes" id="UP001519887">
    <property type="component" value="Unassembled WGS sequence"/>
</dbReference>
<keyword evidence="1" id="KW-1133">Transmembrane helix</keyword>
<dbReference type="EMBL" id="JAHZIK010001461">
    <property type="protein sequence ID" value="MBW7459055.1"/>
    <property type="molecule type" value="Genomic_DNA"/>
</dbReference>
<reference evidence="2 3" key="1">
    <citation type="submission" date="2021-07" db="EMBL/GenBank/DDBJ databases">
        <title>Paenibacillus radiodurans sp. nov., isolated from the southeastern edge of Tengger Desert.</title>
        <authorList>
            <person name="Zhang G."/>
        </authorList>
    </citation>
    <scope>NUCLEOTIDE SEQUENCE [LARGE SCALE GENOMIC DNA]</scope>
    <source>
        <strain evidence="2 3">CCM 7311</strain>
    </source>
</reference>
<protein>
    <submittedName>
        <fullName evidence="2">Uncharacterized protein</fullName>
    </submittedName>
</protein>
<evidence type="ECO:0000313" key="3">
    <source>
        <dbReference type="Proteomes" id="UP001519887"/>
    </source>
</evidence>
<keyword evidence="1" id="KW-0812">Transmembrane</keyword>
<evidence type="ECO:0000313" key="2">
    <source>
        <dbReference type="EMBL" id="MBW7459055.1"/>
    </source>
</evidence>
<feature type="transmembrane region" description="Helical" evidence="1">
    <location>
        <begin position="32"/>
        <end position="51"/>
    </location>
</feature>